<dbReference type="AlphaFoldDB" id="A0A6H2ELR2"/>
<organism evidence="1 2">
    <name type="scientific">Arcanobacterium buesumense</name>
    <dbReference type="NCBI Taxonomy" id="2722751"/>
    <lineage>
        <taxon>Bacteria</taxon>
        <taxon>Bacillati</taxon>
        <taxon>Actinomycetota</taxon>
        <taxon>Actinomycetes</taxon>
        <taxon>Actinomycetales</taxon>
        <taxon>Actinomycetaceae</taxon>
        <taxon>Arcanobacterium</taxon>
    </lineage>
</organism>
<protein>
    <submittedName>
        <fullName evidence="1">Phage tail protein</fullName>
    </submittedName>
</protein>
<proteinExistence type="predicted"/>
<name>A0A6H2ELR2_9ACTO</name>
<dbReference type="Pfam" id="PF25681">
    <property type="entry name" value="Phage_TTP_17"/>
    <property type="match status" value="1"/>
</dbReference>
<dbReference type="RefSeq" id="WP_168917941.1">
    <property type="nucleotide sequence ID" value="NZ_CP050804.1"/>
</dbReference>
<dbReference type="Proteomes" id="UP000502298">
    <property type="component" value="Chromosome"/>
</dbReference>
<dbReference type="KEGG" id="arca:HC352_05490"/>
<reference evidence="1 2" key="1">
    <citation type="submission" date="2020-03" db="EMBL/GenBank/DDBJ databases">
        <title>Complete genome of Arcanobacterium buesumensis sp. nov. strain 2701.</title>
        <authorList>
            <person name="Borowiak M."/>
            <person name="Alssahen M."/>
            <person name="Laemmler C."/>
            <person name="Malorny B."/>
            <person name="Hassan A."/>
            <person name="Prenger-Berninghoff E."/>
            <person name="Ploetz M."/>
            <person name="Abdulmawjood A."/>
        </authorList>
    </citation>
    <scope>NUCLEOTIDE SEQUENCE [LARGE SCALE GENOMIC DNA]</scope>
    <source>
        <strain evidence="1 2">2701</strain>
    </source>
</reference>
<evidence type="ECO:0000313" key="1">
    <source>
        <dbReference type="EMBL" id="QJC22007.1"/>
    </source>
</evidence>
<accession>A0A6H2ELR2</accession>
<keyword evidence="2" id="KW-1185">Reference proteome</keyword>
<dbReference type="EMBL" id="CP050804">
    <property type="protein sequence ID" value="QJC22007.1"/>
    <property type="molecule type" value="Genomic_DNA"/>
</dbReference>
<gene>
    <name evidence="1" type="ORF">HC352_05490</name>
</gene>
<sequence>MAKSDSSLVTVAKPLVTGALSACPIKGAQLPTNATSELSGFTNLGYVSEDGLTNSFESESADIKAWGGDTVLTVATSRKETFEWSFIQALDADVLKEIFGEANVTDSDGTLTIKHNSKEMPYRVFVIEMLMTGGRVKRIVIPKGKITSVGAQTYKDGEVVAYPVTLSCAPDKDGNTAIEYISTVEE</sequence>
<evidence type="ECO:0000313" key="2">
    <source>
        <dbReference type="Proteomes" id="UP000502298"/>
    </source>
</evidence>
<dbReference type="InterPro" id="IPR058154">
    <property type="entry name" value="Bxb1_TTP-like"/>
</dbReference>